<organism evidence="6 7">
    <name type="scientific">Daedalea quercina L-15889</name>
    <dbReference type="NCBI Taxonomy" id="1314783"/>
    <lineage>
        <taxon>Eukaryota</taxon>
        <taxon>Fungi</taxon>
        <taxon>Dikarya</taxon>
        <taxon>Basidiomycota</taxon>
        <taxon>Agaricomycotina</taxon>
        <taxon>Agaricomycetes</taxon>
        <taxon>Polyporales</taxon>
        <taxon>Fomitopsis</taxon>
    </lineage>
</organism>
<dbReference type="GO" id="GO:0005634">
    <property type="term" value="C:nucleus"/>
    <property type="evidence" value="ECO:0007669"/>
    <property type="project" value="UniProtKB-SubCell"/>
</dbReference>
<proteinExistence type="predicted"/>
<evidence type="ECO:0000256" key="1">
    <source>
        <dbReference type="ARBA" id="ARBA00004123"/>
    </source>
</evidence>
<evidence type="ECO:0000256" key="2">
    <source>
        <dbReference type="ARBA" id="ARBA00022553"/>
    </source>
</evidence>
<dbReference type="OrthoDB" id="412109at2759"/>
<dbReference type="Proteomes" id="UP000076727">
    <property type="component" value="Unassembled WGS sequence"/>
</dbReference>
<dbReference type="EMBL" id="KV429097">
    <property type="protein sequence ID" value="KZT65924.1"/>
    <property type="molecule type" value="Genomic_DNA"/>
</dbReference>
<keyword evidence="5" id="KW-0539">Nucleus</keyword>
<dbReference type="STRING" id="1314783.A0A165MNR1"/>
<keyword evidence="4" id="KW-0040">ANK repeat</keyword>
<dbReference type="PANTHER" id="PTHR15263:SF1">
    <property type="entry name" value="NF-KAPPA-B INHIBITOR-LIKE PROTEIN 1"/>
    <property type="match status" value="1"/>
</dbReference>
<keyword evidence="7" id="KW-1185">Reference proteome</keyword>
<reference evidence="6 7" key="1">
    <citation type="journal article" date="2016" name="Mol. Biol. Evol.">
        <title>Comparative Genomics of Early-Diverging Mushroom-Forming Fungi Provides Insights into the Origins of Lignocellulose Decay Capabilities.</title>
        <authorList>
            <person name="Nagy L.G."/>
            <person name="Riley R."/>
            <person name="Tritt A."/>
            <person name="Adam C."/>
            <person name="Daum C."/>
            <person name="Floudas D."/>
            <person name="Sun H."/>
            <person name="Yadav J.S."/>
            <person name="Pangilinan J."/>
            <person name="Larsson K.H."/>
            <person name="Matsuura K."/>
            <person name="Barry K."/>
            <person name="Labutti K."/>
            <person name="Kuo R."/>
            <person name="Ohm R.A."/>
            <person name="Bhattacharya S.S."/>
            <person name="Shirouzu T."/>
            <person name="Yoshinaga Y."/>
            <person name="Martin F.M."/>
            <person name="Grigoriev I.V."/>
            <person name="Hibbett D.S."/>
        </authorList>
    </citation>
    <scope>NUCLEOTIDE SEQUENCE [LARGE SCALE GENOMIC DNA]</scope>
    <source>
        <strain evidence="6 7">L-15889</strain>
    </source>
</reference>
<evidence type="ECO:0000256" key="5">
    <source>
        <dbReference type="ARBA" id="ARBA00023242"/>
    </source>
</evidence>
<comment type="subcellular location">
    <subcellularLocation>
        <location evidence="1">Nucleus</location>
    </subcellularLocation>
</comment>
<dbReference type="GO" id="GO:0043124">
    <property type="term" value="P:negative regulation of canonical NF-kappaB signal transduction"/>
    <property type="evidence" value="ECO:0007669"/>
    <property type="project" value="InterPro"/>
</dbReference>
<accession>A0A165MNR1</accession>
<protein>
    <submittedName>
        <fullName evidence="6">Uncharacterized protein</fullName>
    </submittedName>
</protein>
<evidence type="ECO:0000256" key="4">
    <source>
        <dbReference type="ARBA" id="ARBA00023043"/>
    </source>
</evidence>
<evidence type="ECO:0000256" key="3">
    <source>
        <dbReference type="ARBA" id="ARBA00022737"/>
    </source>
</evidence>
<keyword evidence="3" id="KW-0677">Repeat</keyword>
<dbReference type="InterPro" id="IPR038753">
    <property type="entry name" value="NFKBIL1"/>
</dbReference>
<dbReference type="PANTHER" id="PTHR15263">
    <property type="entry name" value="I-KAPPA-B-LIKE PROTEIN IKBL"/>
    <property type="match status" value="1"/>
</dbReference>
<gene>
    <name evidence="6" type="ORF">DAEQUDRAFT_730834</name>
</gene>
<name>A0A165MNR1_9APHY</name>
<evidence type="ECO:0000313" key="6">
    <source>
        <dbReference type="EMBL" id="KZT65924.1"/>
    </source>
</evidence>
<sequence length="138" mass="16135">MERRQTEALQKSKERRKQMEKQLFATYESRWAAIASHSANKYAEPLTFRSIPWPMFVQPKTIEDITPGRIALFLLSLSHSDGQSRKERIKAALRRWHPDRFGRWLARAEERDIKKVEEGAGIVVRCLNDLLGRDEETA</sequence>
<dbReference type="AlphaFoldDB" id="A0A165MNR1"/>
<evidence type="ECO:0000313" key="7">
    <source>
        <dbReference type="Proteomes" id="UP000076727"/>
    </source>
</evidence>
<keyword evidence="2" id="KW-0597">Phosphoprotein</keyword>